<comment type="subcellular location">
    <subcellularLocation>
        <location evidence="1">Membrane</location>
        <topology evidence="1">Multi-pass membrane protein</topology>
    </subcellularLocation>
</comment>
<dbReference type="GO" id="GO:0016324">
    <property type="term" value="C:apical plasma membrane"/>
    <property type="evidence" value="ECO:0007669"/>
    <property type="project" value="UniProtKB-ARBA"/>
</dbReference>
<evidence type="ECO:0000256" key="7">
    <source>
        <dbReference type="ARBA" id="ARBA00022989"/>
    </source>
</evidence>
<dbReference type="GO" id="GO:0005524">
    <property type="term" value="F:ATP binding"/>
    <property type="evidence" value="ECO:0007669"/>
    <property type="project" value="UniProtKB-KW"/>
</dbReference>
<gene>
    <name evidence="11" type="ORF">GBAR_LOCUS2904</name>
</gene>
<evidence type="ECO:0000256" key="9">
    <source>
        <dbReference type="SAM" id="Phobius"/>
    </source>
</evidence>
<dbReference type="Proteomes" id="UP001174909">
    <property type="component" value="Unassembled WGS sequence"/>
</dbReference>
<evidence type="ECO:0000256" key="8">
    <source>
        <dbReference type="ARBA" id="ARBA00023136"/>
    </source>
</evidence>
<proteinExistence type="inferred from homology"/>
<dbReference type="Pfam" id="PF19055">
    <property type="entry name" value="ABC2_membrane_7"/>
    <property type="match status" value="1"/>
</dbReference>
<feature type="domain" description="ABC transporter" evidence="10">
    <location>
        <begin position="72"/>
        <end position="318"/>
    </location>
</feature>
<comment type="caution">
    <text evidence="11">The sequence shown here is derived from an EMBL/GenBank/DDBJ whole genome shotgun (WGS) entry which is preliminary data.</text>
</comment>
<dbReference type="InterPro" id="IPR050352">
    <property type="entry name" value="ABCG_transporters"/>
</dbReference>
<dbReference type="GO" id="GO:0016887">
    <property type="term" value="F:ATP hydrolysis activity"/>
    <property type="evidence" value="ECO:0007669"/>
    <property type="project" value="InterPro"/>
</dbReference>
<dbReference type="Pfam" id="PF00005">
    <property type="entry name" value="ABC_tran"/>
    <property type="match status" value="1"/>
</dbReference>
<keyword evidence="5" id="KW-0547">Nucleotide-binding</keyword>
<dbReference type="SUPFAM" id="SSF52540">
    <property type="entry name" value="P-loop containing nucleoside triphosphate hydrolases"/>
    <property type="match status" value="1"/>
</dbReference>
<evidence type="ECO:0000256" key="4">
    <source>
        <dbReference type="ARBA" id="ARBA00022692"/>
    </source>
</evidence>
<feature type="transmembrane region" description="Helical" evidence="9">
    <location>
        <begin position="564"/>
        <end position="581"/>
    </location>
</feature>
<dbReference type="InterPro" id="IPR003593">
    <property type="entry name" value="AAA+_ATPase"/>
</dbReference>
<feature type="transmembrane region" description="Helical" evidence="9">
    <location>
        <begin position="535"/>
        <end position="557"/>
    </location>
</feature>
<sequence>MSEGDNVGATERRPSNAAESCAVGGTVYEADFTPEIEQENLITCVAKEGKGNVPKSDNSRVAVGASPSVSSITFHDLGYEVTQRKCFRKLPNKIILDSVSGEIRTGLNAIMGPTGSGKTTLLDLLADRKDKTGRSGKVLINGQKRQANYKTMVGYVVQDDVVMGTLSVRENLEFSAALRLPGHMTRAQRKERVERVIETLGLYRCADTKERRSFEGCLGGERKRTNIGMELIIEPQVLFLDEPTTGLDAHTAVSVVSLLKSLSVNEKRVIVLSIHQPRYSIFKLFDSLTLLSQGSTVYHGPAHLALAYFDKLGLHCEEHENPADFFLDTIIHHEKQLRQSSRETAVAFTKTTVSEKEDIDKSAVCSESGEKMVRLVESYRKSEEYGELRERIDPVLQNVVEEKRKEPLGRQVARKMFTRELYATSFLWQLLIVTMRSVKNLMRSPQLSVFQVCIIGVFFFVSTNQAFGSLGAVRLFITQKALFIHENASGYYRVSAFFISKIATDLIPLRFLPNLLFTVIIYFMIGLQVKADKFFIFWLILTLVNVSAVSIAFFISAGVRNGEIANLLIILPFIFSLVSGTH</sequence>
<keyword evidence="12" id="KW-1185">Reference proteome</keyword>
<evidence type="ECO:0000259" key="10">
    <source>
        <dbReference type="PROSITE" id="PS50893"/>
    </source>
</evidence>
<dbReference type="SMART" id="SM00382">
    <property type="entry name" value="AAA"/>
    <property type="match status" value="1"/>
</dbReference>
<dbReference type="PROSITE" id="PS50893">
    <property type="entry name" value="ABC_TRANSPORTER_2"/>
    <property type="match status" value="1"/>
</dbReference>
<dbReference type="GO" id="GO:0140359">
    <property type="term" value="F:ABC-type transporter activity"/>
    <property type="evidence" value="ECO:0007669"/>
    <property type="project" value="InterPro"/>
</dbReference>
<evidence type="ECO:0000256" key="6">
    <source>
        <dbReference type="ARBA" id="ARBA00022840"/>
    </source>
</evidence>
<evidence type="ECO:0000256" key="2">
    <source>
        <dbReference type="ARBA" id="ARBA00005814"/>
    </source>
</evidence>
<name>A0AA35W3R4_GEOBA</name>
<dbReference type="InterPro" id="IPR003439">
    <property type="entry name" value="ABC_transporter-like_ATP-bd"/>
</dbReference>
<dbReference type="InterPro" id="IPR027417">
    <property type="entry name" value="P-loop_NTPase"/>
</dbReference>
<evidence type="ECO:0000256" key="1">
    <source>
        <dbReference type="ARBA" id="ARBA00004141"/>
    </source>
</evidence>
<dbReference type="GO" id="GO:0008514">
    <property type="term" value="F:organic anion transmembrane transporter activity"/>
    <property type="evidence" value="ECO:0007669"/>
    <property type="project" value="UniProtKB-ARBA"/>
</dbReference>
<dbReference type="FunFam" id="3.40.50.300:FF:000622">
    <property type="entry name" value="ATP-binding cassette sub-family G member 2"/>
    <property type="match status" value="1"/>
</dbReference>
<feature type="transmembrane region" description="Helical" evidence="9">
    <location>
        <begin position="449"/>
        <end position="477"/>
    </location>
</feature>
<keyword evidence="4 9" id="KW-0812">Transmembrane</keyword>
<keyword evidence="3" id="KW-0813">Transport</keyword>
<organism evidence="11 12">
    <name type="scientific">Geodia barretti</name>
    <name type="common">Barrett's horny sponge</name>
    <dbReference type="NCBI Taxonomy" id="519541"/>
    <lineage>
        <taxon>Eukaryota</taxon>
        <taxon>Metazoa</taxon>
        <taxon>Porifera</taxon>
        <taxon>Demospongiae</taxon>
        <taxon>Heteroscleromorpha</taxon>
        <taxon>Tetractinellida</taxon>
        <taxon>Astrophorina</taxon>
        <taxon>Geodiidae</taxon>
        <taxon>Geodia</taxon>
    </lineage>
</organism>
<evidence type="ECO:0000256" key="3">
    <source>
        <dbReference type="ARBA" id="ARBA00022448"/>
    </source>
</evidence>
<protein>
    <submittedName>
        <fullName evidence="11">Broad substrate specificity ATP-binding cassette transporter ABCG2</fullName>
    </submittedName>
</protein>
<dbReference type="PANTHER" id="PTHR48041:SF116">
    <property type="entry name" value="PROTEIN BROWN"/>
    <property type="match status" value="1"/>
</dbReference>
<keyword evidence="6 11" id="KW-0067">ATP-binding</keyword>
<comment type="similarity">
    <text evidence="2">Belongs to the ABC transporter superfamily. ABCG family. Eye pigment precursor importer (TC 3.A.1.204) subfamily.</text>
</comment>
<evidence type="ECO:0000313" key="12">
    <source>
        <dbReference type="Proteomes" id="UP001174909"/>
    </source>
</evidence>
<dbReference type="InterPro" id="IPR013525">
    <property type="entry name" value="ABC2_TM"/>
</dbReference>
<dbReference type="InterPro" id="IPR043926">
    <property type="entry name" value="ABCG_dom"/>
</dbReference>
<reference evidence="11" key="1">
    <citation type="submission" date="2023-03" db="EMBL/GenBank/DDBJ databases">
        <authorList>
            <person name="Steffen K."/>
            <person name="Cardenas P."/>
        </authorList>
    </citation>
    <scope>NUCLEOTIDE SEQUENCE</scope>
</reference>
<accession>A0AA35W3R4</accession>
<dbReference type="AlphaFoldDB" id="A0AA35W3R4"/>
<keyword evidence="8 9" id="KW-0472">Membrane</keyword>
<evidence type="ECO:0000313" key="11">
    <source>
        <dbReference type="EMBL" id="CAI8000347.1"/>
    </source>
</evidence>
<dbReference type="GO" id="GO:0015562">
    <property type="term" value="F:efflux transmembrane transporter activity"/>
    <property type="evidence" value="ECO:0007669"/>
    <property type="project" value="UniProtKB-ARBA"/>
</dbReference>
<feature type="transmembrane region" description="Helical" evidence="9">
    <location>
        <begin position="511"/>
        <end position="529"/>
    </location>
</feature>
<evidence type="ECO:0000256" key="5">
    <source>
        <dbReference type="ARBA" id="ARBA00022741"/>
    </source>
</evidence>
<dbReference type="Pfam" id="PF01061">
    <property type="entry name" value="ABC2_membrane"/>
    <property type="match status" value="1"/>
</dbReference>
<dbReference type="EMBL" id="CASHTH010000399">
    <property type="protein sequence ID" value="CAI8000347.1"/>
    <property type="molecule type" value="Genomic_DNA"/>
</dbReference>
<keyword evidence="7 9" id="KW-1133">Transmembrane helix</keyword>
<dbReference type="CDD" id="cd03213">
    <property type="entry name" value="ABCG_EPDR"/>
    <property type="match status" value="1"/>
</dbReference>
<dbReference type="Gene3D" id="3.40.50.300">
    <property type="entry name" value="P-loop containing nucleotide triphosphate hydrolases"/>
    <property type="match status" value="1"/>
</dbReference>
<dbReference type="PANTHER" id="PTHR48041">
    <property type="entry name" value="ABC TRANSPORTER G FAMILY MEMBER 28"/>
    <property type="match status" value="1"/>
</dbReference>